<evidence type="ECO:0000313" key="5">
    <source>
        <dbReference type="Proteomes" id="UP000297595"/>
    </source>
</evidence>
<accession>A0A7C8JVK8</accession>
<dbReference type="Pfam" id="PF00135">
    <property type="entry name" value="COesterase"/>
    <property type="match status" value="2"/>
</dbReference>
<sequence length="311" mass="33147">MKIVKTIFALSLCGQVFVSGQANGGSTHTAATSSNVTVKLSTATVIGKVADGVESFAGIPFASPPTGNLRLRPPQRIRNNIGVVDGTRIAGACPQQAFRPEDLASITGVAHIFPNLLGGVPVAPKESEDCLTVTVTMPKGTRKGSKLPILFWIYGGAFEVRSPQFADFYCVEKRLLDQRMGLEWVADNIAEYGGNPEQVVIWGLSAGSVSVLDQLVLYNGNNTYAGTGIRKPLFHGAIMSSGSIIPTNILRQHNHSCRQSAADGFSQFHLYVESKWQGARQNPYLAAVGDGSSATSNLPRLLATNCGQLSR</sequence>
<protein>
    <recommendedName>
        <fullName evidence="3">Carboxylesterase type B domain-containing protein</fullName>
    </recommendedName>
</protein>
<comment type="similarity">
    <text evidence="1">Belongs to the type-B carboxylesterase/lipase family.</text>
</comment>
<dbReference type="Gene3D" id="3.40.50.1820">
    <property type="entry name" value="alpha/beta hydrolase"/>
    <property type="match status" value="1"/>
</dbReference>
<dbReference type="InterPro" id="IPR029058">
    <property type="entry name" value="AB_hydrolase_fold"/>
</dbReference>
<feature type="domain" description="Carboxylesterase type B" evidence="3">
    <location>
        <begin position="175"/>
        <end position="256"/>
    </location>
</feature>
<keyword evidence="2" id="KW-0378">Hydrolase</keyword>
<dbReference type="GO" id="GO:0016787">
    <property type="term" value="F:hydrolase activity"/>
    <property type="evidence" value="ECO:0007669"/>
    <property type="project" value="UniProtKB-KW"/>
</dbReference>
<feature type="domain" description="Carboxylesterase type B" evidence="3">
    <location>
        <begin position="37"/>
        <end position="164"/>
    </location>
</feature>
<reference evidence="4 5" key="1">
    <citation type="submission" date="2019-03" db="EMBL/GenBank/DDBJ databases">
        <title>Nematode-trapping fungi genome.</title>
        <authorList>
            <person name="Vidal-Diez De Ulzurrun G."/>
        </authorList>
    </citation>
    <scope>NUCLEOTIDE SEQUENCE [LARGE SCALE GENOMIC DNA]</scope>
    <source>
        <strain evidence="4 5">TWF154</strain>
    </source>
</reference>
<evidence type="ECO:0000313" key="4">
    <source>
        <dbReference type="EMBL" id="TGJ64847.1"/>
    </source>
</evidence>
<dbReference type="InterPro" id="IPR002018">
    <property type="entry name" value="CarbesteraseB"/>
</dbReference>
<dbReference type="PANTHER" id="PTHR43142:SF1">
    <property type="entry name" value="CARBOXYLIC ESTER HYDROLASE"/>
    <property type="match status" value="1"/>
</dbReference>
<organism evidence="4 5">
    <name type="scientific">Orbilia oligospora</name>
    <name type="common">Nematode-trapping fungus</name>
    <name type="synonym">Arthrobotrys oligospora</name>
    <dbReference type="NCBI Taxonomy" id="2813651"/>
    <lineage>
        <taxon>Eukaryota</taxon>
        <taxon>Fungi</taxon>
        <taxon>Dikarya</taxon>
        <taxon>Ascomycota</taxon>
        <taxon>Pezizomycotina</taxon>
        <taxon>Orbiliomycetes</taxon>
        <taxon>Orbiliales</taxon>
        <taxon>Orbiliaceae</taxon>
        <taxon>Orbilia</taxon>
    </lineage>
</organism>
<dbReference type="EMBL" id="SOZJ01000006">
    <property type="protein sequence ID" value="TGJ64847.1"/>
    <property type="molecule type" value="Genomic_DNA"/>
</dbReference>
<gene>
    <name evidence="4" type="ORF">EYR41_008857</name>
</gene>
<name>A0A7C8JVK8_ORBOL</name>
<comment type="caution">
    <text evidence="4">The sequence shown here is derived from an EMBL/GenBank/DDBJ whole genome shotgun (WGS) entry which is preliminary data.</text>
</comment>
<dbReference type="AlphaFoldDB" id="A0A7C8JVK8"/>
<dbReference type="PANTHER" id="PTHR43142">
    <property type="entry name" value="CARBOXYLIC ESTER HYDROLASE"/>
    <property type="match status" value="1"/>
</dbReference>
<evidence type="ECO:0000259" key="3">
    <source>
        <dbReference type="Pfam" id="PF00135"/>
    </source>
</evidence>
<dbReference type="Proteomes" id="UP000297595">
    <property type="component" value="Unassembled WGS sequence"/>
</dbReference>
<evidence type="ECO:0000256" key="2">
    <source>
        <dbReference type="ARBA" id="ARBA00022801"/>
    </source>
</evidence>
<dbReference type="SUPFAM" id="SSF53474">
    <property type="entry name" value="alpha/beta-Hydrolases"/>
    <property type="match status" value="1"/>
</dbReference>
<proteinExistence type="inferred from homology"/>
<evidence type="ECO:0000256" key="1">
    <source>
        <dbReference type="ARBA" id="ARBA00005964"/>
    </source>
</evidence>